<sequence>NQAKRRSPETPSSTGLDNISGAPPIHPYLNRSAKKCRLLLAREHNSRPENGTASGRMSVPPSRPVVIQFEK</sequence>
<gene>
    <name evidence="2" type="ORF">ACFFQ6_31680</name>
</gene>
<protein>
    <recommendedName>
        <fullName evidence="4">Transposase</fullName>
    </recommendedName>
</protein>
<name>A0ABV5XQQ0_9NOCA</name>
<accession>A0ABV5XQQ0</accession>
<keyword evidence="3" id="KW-1185">Reference proteome</keyword>
<feature type="region of interest" description="Disordered" evidence="1">
    <location>
        <begin position="43"/>
        <end position="71"/>
    </location>
</feature>
<evidence type="ECO:0008006" key="4">
    <source>
        <dbReference type="Google" id="ProtNLM"/>
    </source>
</evidence>
<feature type="non-terminal residue" evidence="2">
    <location>
        <position position="1"/>
    </location>
</feature>
<dbReference type="EMBL" id="JBHMAS010000087">
    <property type="protein sequence ID" value="MFB9784267.1"/>
    <property type="molecule type" value="Genomic_DNA"/>
</dbReference>
<evidence type="ECO:0000313" key="2">
    <source>
        <dbReference type="EMBL" id="MFB9784267.1"/>
    </source>
</evidence>
<proteinExistence type="predicted"/>
<dbReference type="Proteomes" id="UP001589587">
    <property type="component" value="Unassembled WGS sequence"/>
</dbReference>
<reference evidence="2 3" key="1">
    <citation type="submission" date="2024-09" db="EMBL/GenBank/DDBJ databases">
        <authorList>
            <person name="Sun Q."/>
            <person name="Mori K."/>
        </authorList>
    </citation>
    <scope>NUCLEOTIDE SEQUENCE [LARGE SCALE GENOMIC DNA]</scope>
    <source>
        <strain evidence="2 3">JCM 11411</strain>
    </source>
</reference>
<organism evidence="2 3">
    <name type="scientific">Rhodococcus baikonurensis</name>
    <dbReference type="NCBI Taxonomy" id="172041"/>
    <lineage>
        <taxon>Bacteria</taxon>
        <taxon>Bacillati</taxon>
        <taxon>Actinomycetota</taxon>
        <taxon>Actinomycetes</taxon>
        <taxon>Mycobacteriales</taxon>
        <taxon>Nocardiaceae</taxon>
        <taxon>Rhodococcus</taxon>
        <taxon>Rhodococcus erythropolis group</taxon>
    </lineage>
</organism>
<comment type="caution">
    <text evidence="2">The sequence shown here is derived from an EMBL/GenBank/DDBJ whole genome shotgun (WGS) entry which is preliminary data.</text>
</comment>
<feature type="compositionally biased region" description="Polar residues" evidence="1">
    <location>
        <begin position="1"/>
        <end position="17"/>
    </location>
</feature>
<feature type="region of interest" description="Disordered" evidence="1">
    <location>
        <begin position="1"/>
        <end position="27"/>
    </location>
</feature>
<evidence type="ECO:0000313" key="3">
    <source>
        <dbReference type="Proteomes" id="UP001589587"/>
    </source>
</evidence>
<dbReference type="RefSeq" id="WP_378376742.1">
    <property type="nucleotide sequence ID" value="NZ_JBHMAS010000087.1"/>
</dbReference>
<evidence type="ECO:0000256" key="1">
    <source>
        <dbReference type="SAM" id="MobiDB-lite"/>
    </source>
</evidence>